<gene>
    <name evidence="2" type="ORF">B296_00037587</name>
</gene>
<name>A0A426YQZ9_ENSVE</name>
<dbReference type="AlphaFoldDB" id="A0A426YQZ9"/>
<accession>A0A426YQZ9</accession>
<sequence length="83" mass="9515">MTNIRREQRPLISNKDIGLKKSMRRGEDSPLPTFTLGRGGEEEEEAPRARWFLDKSEDRAIRFGRKGVVGFVSLRTPPRRCSA</sequence>
<evidence type="ECO:0000313" key="3">
    <source>
        <dbReference type="Proteomes" id="UP000287651"/>
    </source>
</evidence>
<organism evidence="2 3">
    <name type="scientific">Ensete ventricosum</name>
    <name type="common">Abyssinian banana</name>
    <name type="synonym">Musa ensete</name>
    <dbReference type="NCBI Taxonomy" id="4639"/>
    <lineage>
        <taxon>Eukaryota</taxon>
        <taxon>Viridiplantae</taxon>
        <taxon>Streptophyta</taxon>
        <taxon>Embryophyta</taxon>
        <taxon>Tracheophyta</taxon>
        <taxon>Spermatophyta</taxon>
        <taxon>Magnoliopsida</taxon>
        <taxon>Liliopsida</taxon>
        <taxon>Zingiberales</taxon>
        <taxon>Musaceae</taxon>
        <taxon>Ensete</taxon>
    </lineage>
</organism>
<reference evidence="2 3" key="1">
    <citation type="journal article" date="2014" name="Agronomy (Basel)">
        <title>A Draft Genome Sequence for Ensete ventricosum, the Drought-Tolerant Tree Against Hunger.</title>
        <authorList>
            <person name="Harrison J."/>
            <person name="Moore K.A."/>
            <person name="Paszkiewicz K."/>
            <person name="Jones T."/>
            <person name="Grant M."/>
            <person name="Ambacheew D."/>
            <person name="Muzemil S."/>
            <person name="Studholme D.J."/>
        </authorList>
    </citation>
    <scope>NUCLEOTIDE SEQUENCE [LARGE SCALE GENOMIC DNA]</scope>
</reference>
<proteinExistence type="predicted"/>
<evidence type="ECO:0000256" key="1">
    <source>
        <dbReference type="SAM" id="MobiDB-lite"/>
    </source>
</evidence>
<dbReference type="EMBL" id="AMZH03010770">
    <property type="protein sequence ID" value="RRT54125.1"/>
    <property type="molecule type" value="Genomic_DNA"/>
</dbReference>
<feature type="region of interest" description="Disordered" evidence="1">
    <location>
        <begin position="1"/>
        <end position="45"/>
    </location>
</feature>
<evidence type="ECO:0000313" key="2">
    <source>
        <dbReference type="EMBL" id="RRT54125.1"/>
    </source>
</evidence>
<comment type="caution">
    <text evidence="2">The sequence shown here is derived from an EMBL/GenBank/DDBJ whole genome shotgun (WGS) entry which is preliminary data.</text>
</comment>
<dbReference type="Proteomes" id="UP000287651">
    <property type="component" value="Unassembled WGS sequence"/>
</dbReference>
<protein>
    <submittedName>
        <fullName evidence="2">Uncharacterized protein</fullName>
    </submittedName>
</protein>